<dbReference type="Proteomes" id="UP000030816">
    <property type="component" value="Unassembled WGS sequence"/>
</dbReference>
<name>A0A0B2WKJ9_METAS</name>
<evidence type="ECO:0000313" key="3">
    <source>
        <dbReference type="EMBL" id="KHN94007.1"/>
    </source>
</evidence>
<dbReference type="EMBL" id="AZHE01000044">
    <property type="protein sequence ID" value="KHN94007.1"/>
    <property type="molecule type" value="Genomic_DNA"/>
</dbReference>
<dbReference type="GeneID" id="63742591"/>
<dbReference type="OrthoDB" id="1601230at2759"/>
<evidence type="ECO:0000259" key="2">
    <source>
        <dbReference type="PROSITE" id="PS51502"/>
    </source>
</evidence>
<dbReference type="STRING" id="1081103.A0A0B2WKJ9"/>
<comment type="subunit">
    <text evidence="1">Homodimer.</text>
</comment>
<keyword evidence="4" id="KW-1185">Reference proteome</keyword>
<dbReference type="SUPFAM" id="SSF54909">
    <property type="entry name" value="Dimeric alpha+beta barrel"/>
    <property type="match status" value="1"/>
</dbReference>
<evidence type="ECO:0000256" key="1">
    <source>
        <dbReference type="ARBA" id="ARBA00011738"/>
    </source>
</evidence>
<sequence>MVVNHVVMFQFKPDTDEQLVKQCCDEMLGLKNMCVLASTGKPYIANSKGGKDMSIEGFEVRGHPFPESCLLIGTAQPLTPEQNGFTHVFVVEFDSVADRDYYVKEDKAHHSFVGKWIKSPDSIVSKAMVVDFVPGTF</sequence>
<reference evidence="3 4" key="1">
    <citation type="journal article" date="2014" name="Proc. Natl. Acad. Sci. U.S.A.">
        <title>Trajectory and genomic determinants of fungal-pathogen speciation and host adaptation.</title>
        <authorList>
            <person name="Hu X."/>
            <person name="Xiao G."/>
            <person name="Zheng P."/>
            <person name="Shang Y."/>
            <person name="Su Y."/>
            <person name="Zhang X."/>
            <person name="Liu X."/>
            <person name="Zhan S."/>
            <person name="St Leger R.J."/>
            <person name="Wang C."/>
        </authorList>
    </citation>
    <scope>NUCLEOTIDE SEQUENCE [LARGE SCALE GENOMIC DNA]</scope>
    <source>
        <strain evidence="3 4">ARSEF 1941</strain>
    </source>
</reference>
<accession>A0A0B2WKJ9</accession>
<feature type="domain" description="Stress-response A/B barrel" evidence="2">
    <location>
        <begin position="3"/>
        <end position="132"/>
    </location>
</feature>
<dbReference type="HOGENOM" id="CLU_080664_2_1_1"/>
<dbReference type="PANTHER" id="PTHR33178:SF10">
    <property type="entry name" value="STRESS-RESPONSE A_B BARREL DOMAIN-CONTAINING PROTEIN"/>
    <property type="match status" value="1"/>
</dbReference>
<dbReference type="InterPro" id="IPR044662">
    <property type="entry name" value="HS1/DABB1-like"/>
</dbReference>
<dbReference type="RefSeq" id="XP_040675073.1">
    <property type="nucleotide sequence ID" value="XM_040826934.1"/>
</dbReference>
<evidence type="ECO:0000313" key="4">
    <source>
        <dbReference type="Proteomes" id="UP000030816"/>
    </source>
</evidence>
<dbReference type="InterPro" id="IPR013097">
    <property type="entry name" value="Dabb"/>
</dbReference>
<organism evidence="3 4">
    <name type="scientific">Metarhizium album (strain ARSEF 1941)</name>
    <dbReference type="NCBI Taxonomy" id="1081103"/>
    <lineage>
        <taxon>Eukaryota</taxon>
        <taxon>Fungi</taxon>
        <taxon>Dikarya</taxon>
        <taxon>Ascomycota</taxon>
        <taxon>Pezizomycotina</taxon>
        <taxon>Sordariomycetes</taxon>
        <taxon>Hypocreomycetidae</taxon>
        <taxon>Hypocreales</taxon>
        <taxon>Clavicipitaceae</taxon>
        <taxon>Metarhizium</taxon>
    </lineage>
</organism>
<dbReference type="PANTHER" id="PTHR33178">
    <property type="match status" value="1"/>
</dbReference>
<dbReference type="Pfam" id="PF07876">
    <property type="entry name" value="Dabb"/>
    <property type="match status" value="1"/>
</dbReference>
<dbReference type="InterPro" id="IPR011008">
    <property type="entry name" value="Dimeric_a/b-barrel"/>
</dbReference>
<dbReference type="Gene3D" id="3.30.70.100">
    <property type="match status" value="1"/>
</dbReference>
<dbReference type="PROSITE" id="PS51502">
    <property type="entry name" value="S_R_A_B_BARREL"/>
    <property type="match status" value="1"/>
</dbReference>
<comment type="caution">
    <text evidence="3">The sequence shown here is derived from an EMBL/GenBank/DDBJ whole genome shotgun (WGS) entry which is preliminary data.</text>
</comment>
<dbReference type="AlphaFoldDB" id="A0A0B2WKJ9"/>
<dbReference type="SMART" id="SM00886">
    <property type="entry name" value="Dabb"/>
    <property type="match status" value="1"/>
</dbReference>
<protein>
    <submittedName>
        <fullName evidence="3">Stress responsive A/B barrel domain protein</fullName>
    </submittedName>
</protein>
<proteinExistence type="predicted"/>
<gene>
    <name evidence="3" type="ORF">MAM_08136</name>
</gene>